<evidence type="ECO:0008006" key="3">
    <source>
        <dbReference type="Google" id="ProtNLM"/>
    </source>
</evidence>
<organism evidence="1 2">
    <name type="scientific">Paraflavisolibacter caeni</name>
    <dbReference type="NCBI Taxonomy" id="2982496"/>
    <lineage>
        <taxon>Bacteria</taxon>
        <taxon>Pseudomonadati</taxon>
        <taxon>Bacteroidota</taxon>
        <taxon>Chitinophagia</taxon>
        <taxon>Chitinophagales</taxon>
        <taxon>Chitinophagaceae</taxon>
        <taxon>Paraflavisolibacter</taxon>
    </lineage>
</organism>
<reference evidence="1" key="1">
    <citation type="submission" date="2022-09" db="EMBL/GenBank/DDBJ databases">
        <authorList>
            <person name="Yuan C."/>
            <person name="Ke Z."/>
        </authorList>
    </citation>
    <scope>NUCLEOTIDE SEQUENCE</scope>
    <source>
        <strain evidence="1">LB-8</strain>
    </source>
</reference>
<comment type="caution">
    <text evidence="1">The sequence shown here is derived from an EMBL/GenBank/DDBJ whole genome shotgun (WGS) entry which is preliminary data.</text>
</comment>
<dbReference type="Pfam" id="PF13749">
    <property type="entry name" value="HATPase_c_4"/>
    <property type="match status" value="1"/>
</dbReference>
<evidence type="ECO:0000313" key="2">
    <source>
        <dbReference type="Proteomes" id="UP001155483"/>
    </source>
</evidence>
<dbReference type="PANTHER" id="PTHR30595:SF6">
    <property type="entry name" value="SCHLAFEN ALBA-2 DOMAIN-CONTAINING PROTEIN"/>
    <property type="match status" value="1"/>
</dbReference>
<reference evidence="1" key="2">
    <citation type="submission" date="2023-04" db="EMBL/GenBank/DDBJ databases">
        <title>Paracnuella aquatica gen. nov., sp. nov., a member of the family Chitinophagaceae isolated from a hot spring.</title>
        <authorList>
            <person name="Wang C."/>
        </authorList>
    </citation>
    <scope>NUCLEOTIDE SEQUENCE</scope>
    <source>
        <strain evidence="1">LB-8</strain>
    </source>
</reference>
<sequence length="364" mass="41526">MVMQIKIEKSASVHETAAKEIYIRNGAQSNKITDKQRVVELQFAKGASSFEDFVVSTLPPETIFESDEIKSFLSDFSPKTDPLDFTISENLIDLKNYDPRVSGLLLFAKNPSACLPRKCAVKIIRYETKEDEPERDYLKETIAIEGPAFKLITETVEKVTEIMSSIHVWTPEGLRSMSYPPEAIWEIITNAIIHRDYSISDDVQILIYDNRIEVLSPGKLPGYVTVDNILDSRFARNHKLVRTLSKYKNAPNKDIGEGLNTAFEKMKEWKLKPPIIEEVERNVKVTIPHTPLARPAELILEFLSHNDRINNKQAREITGIKSENLVKVEFYKLRDEGLLERIPGLEGPAAAWRLSNKGRNFIKK</sequence>
<keyword evidence="2" id="KW-1185">Reference proteome</keyword>
<evidence type="ECO:0000313" key="1">
    <source>
        <dbReference type="EMBL" id="MCU7548145.1"/>
    </source>
</evidence>
<protein>
    <recommendedName>
        <fullName evidence="3">ATP-dependent DNA helicase RecG C-terminal domain-containing protein</fullName>
    </recommendedName>
</protein>
<dbReference type="PANTHER" id="PTHR30595">
    <property type="entry name" value="GLPR-RELATED TRANSCRIPTIONAL REPRESSOR"/>
    <property type="match status" value="1"/>
</dbReference>
<dbReference type="RefSeq" id="WP_279295589.1">
    <property type="nucleotide sequence ID" value="NZ_JAOTIF010000001.1"/>
</dbReference>
<accession>A0A9X2XSV9</accession>
<dbReference type="Gene3D" id="3.30.565.60">
    <property type="match status" value="1"/>
</dbReference>
<gene>
    <name evidence="1" type="ORF">OCK74_03425</name>
</gene>
<proteinExistence type="predicted"/>
<dbReference type="InterPro" id="IPR038475">
    <property type="entry name" value="RecG_C_sf"/>
</dbReference>
<dbReference type="Proteomes" id="UP001155483">
    <property type="component" value="Unassembled WGS sequence"/>
</dbReference>
<dbReference type="AlphaFoldDB" id="A0A9X2XSV9"/>
<dbReference type="EMBL" id="JAOTIF010000001">
    <property type="protein sequence ID" value="MCU7548145.1"/>
    <property type="molecule type" value="Genomic_DNA"/>
</dbReference>
<name>A0A9X2XSV9_9BACT</name>